<accession>A0ABP7WK20</accession>
<name>A0ABP7WK20_9SPHI</name>
<keyword evidence="1" id="KW-0732">Signal</keyword>
<dbReference type="Proteomes" id="UP001500841">
    <property type="component" value="Unassembled WGS sequence"/>
</dbReference>
<organism evidence="2 3">
    <name type="scientific">Mucilaginibacter panaciglaebae</name>
    <dbReference type="NCBI Taxonomy" id="502331"/>
    <lineage>
        <taxon>Bacteria</taxon>
        <taxon>Pseudomonadati</taxon>
        <taxon>Bacteroidota</taxon>
        <taxon>Sphingobacteriia</taxon>
        <taxon>Sphingobacteriales</taxon>
        <taxon>Sphingobacteriaceae</taxon>
        <taxon>Mucilaginibacter</taxon>
    </lineage>
</organism>
<reference evidence="3" key="1">
    <citation type="journal article" date="2019" name="Int. J. Syst. Evol. Microbiol.">
        <title>The Global Catalogue of Microorganisms (GCM) 10K type strain sequencing project: providing services to taxonomists for standard genome sequencing and annotation.</title>
        <authorList>
            <consortium name="The Broad Institute Genomics Platform"/>
            <consortium name="The Broad Institute Genome Sequencing Center for Infectious Disease"/>
            <person name="Wu L."/>
            <person name="Ma J."/>
        </authorList>
    </citation>
    <scope>NUCLEOTIDE SEQUENCE [LARGE SCALE GENOMIC DNA]</scope>
    <source>
        <strain evidence="3">JCM 17085</strain>
    </source>
</reference>
<dbReference type="PROSITE" id="PS51257">
    <property type="entry name" value="PROKAR_LIPOPROTEIN"/>
    <property type="match status" value="1"/>
</dbReference>
<keyword evidence="3" id="KW-1185">Reference proteome</keyword>
<feature type="signal peptide" evidence="1">
    <location>
        <begin position="1"/>
        <end position="22"/>
    </location>
</feature>
<protein>
    <submittedName>
        <fullName evidence="2">Uncharacterized protein</fullName>
    </submittedName>
</protein>
<dbReference type="EMBL" id="BAABCV010000003">
    <property type="protein sequence ID" value="GAA4090681.1"/>
    <property type="molecule type" value="Genomic_DNA"/>
</dbReference>
<evidence type="ECO:0000313" key="2">
    <source>
        <dbReference type="EMBL" id="GAA4090681.1"/>
    </source>
</evidence>
<dbReference type="RefSeq" id="WP_345101472.1">
    <property type="nucleotide sequence ID" value="NZ_BAABCV010000003.1"/>
</dbReference>
<gene>
    <name evidence="2" type="ORF">GCM10022392_10370</name>
</gene>
<feature type="chain" id="PRO_5047005208" evidence="1">
    <location>
        <begin position="23"/>
        <end position="335"/>
    </location>
</feature>
<sequence>MKKSIIYLLAAFLFTTTFQSCTGDKDIQVNNQISSDTRAVIAALNKKLFEGITSGNIAAVKALLSPDLINKSGAQLDTVINRCSKRYPAKDFEVLDEYLSKGMKKKDADTVKSQHKNDSDYAIGFQAVNDEMYTSVLLTKGLTVNGMILAVYGKYGNDWKVNILQMGDYSIAGKNAIDYYKQALDLYSKGNLVDATDMIIITSQLVSPGGNYFSYKKESDMKIFFSKVIDEANATYHLPVVVSQVKTAPQIFSMSPQVVEEVGHQGIFPVIRYKSTIKLTDTIALKAENEALQQSIGTIFKGLDQNNQYILYQVYDQIPDGKSDTKHYGFIQKLR</sequence>
<evidence type="ECO:0000313" key="3">
    <source>
        <dbReference type="Proteomes" id="UP001500841"/>
    </source>
</evidence>
<comment type="caution">
    <text evidence="2">The sequence shown here is derived from an EMBL/GenBank/DDBJ whole genome shotgun (WGS) entry which is preliminary data.</text>
</comment>
<evidence type="ECO:0000256" key="1">
    <source>
        <dbReference type="SAM" id="SignalP"/>
    </source>
</evidence>
<proteinExistence type="predicted"/>